<dbReference type="EMBL" id="CP034248">
    <property type="protein sequence ID" value="AZK47562.1"/>
    <property type="molecule type" value="Genomic_DNA"/>
</dbReference>
<dbReference type="InterPro" id="IPR026838">
    <property type="entry name" value="YheC/D"/>
</dbReference>
<protein>
    <submittedName>
        <fullName evidence="1">YheC/YheD family protein</fullName>
    </submittedName>
</protein>
<proteinExistence type="predicted"/>
<evidence type="ECO:0000313" key="2">
    <source>
        <dbReference type="Proteomes" id="UP000273145"/>
    </source>
</evidence>
<accession>A0A3Q8SCQ9</accession>
<reference evidence="1 2" key="1">
    <citation type="submission" date="2018-11" db="EMBL/GenBank/DDBJ databases">
        <title>Genome sequencing of Paenibacillus lentus DSM25539(T).</title>
        <authorList>
            <person name="Kook J.-K."/>
            <person name="Park S.-N."/>
            <person name="Lim Y.K."/>
        </authorList>
    </citation>
    <scope>NUCLEOTIDE SEQUENCE [LARGE SCALE GENOMIC DNA]</scope>
    <source>
        <strain evidence="1 2">DSM 25539</strain>
    </source>
</reference>
<dbReference type="Proteomes" id="UP000273145">
    <property type="component" value="Chromosome"/>
</dbReference>
<name>A0A3Q8SCQ9_9BACL</name>
<dbReference type="Gene3D" id="3.30.470.20">
    <property type="entry name" value="ATP-grasp fold, B domain"/>
    <property type="match status" value="1"/>
</dbReference>
<dbReference type="RefSeq" id="WP_125083586.1">
    <property type="nucleotide sequence ID" value="NZ_CP034248.1"/>
</dbReference>
<dbReference type="AlphaFoldDB" id="A0A3Q8SCQ9"/>
<keyword evidence="2" id="KW-1185">Reference proteome</keyword>
<gene>
    <name evidence="1" type="ORF">EIM92_16565</name>
</gene>
<organism evidence="1 2">
    <name type="scientific">Paenibacillus lentus</name>
    <dbReference type="NCBI Taxonomy" id="1338368"/>
    <lineage>
        <taxon>Bacteria</taxon>
        <taxon>Bacillati</taxon>
        <taxon>Bacillota</taxon>
        <taxon>Bacilli</taxon>
        <taxon>Bacillales</taxon>
        <taxon>Paenibacillaceae</taxon>
        <taxon>Paenibacillus</taxon>
    </lineage>
</organism>
<dbReference type="Pfam" id="PF14398">
    <property type="entry name" value="ATPgrasp_YheCD"/>
    <property type="match status" value="1"/>
</dbReference>
<dbReference type="KEGG" id="plen:EIM92_16565"/>
<sequence>MSEKKPRSTVVSKWAKTKVLVKCKKLLPFIPDTQKFSESTLKKMLELYSMVYVKPEIGTYGKGVIRAELLKPNHFTYQIESTERSFKDYKSFYNSIQNYIQKKRYIIQRGIHLLKYNKRHFDIRVMVQLNPEGKWETTGLIGRVAHPKKIVTNYHSGGTPIDIKPLLAVHISNYEIQKIIHTLNELGESTAKSLHKKYPGLKQIGLDIGFDRTWTPWIIEVNTKPDPYIFNKLADKSMYRKVIRYKKAAAKV</sequence>
<dbReference type="OrthoDB" id="7869153at2"/>
<dbReference type="SUPFAM" id="SSF56059">
    <property type="entry name" value="Glutathione synthetase ATP-binding domain-like"/>
    <property type="match status" value="1"/>
</dbReference>
<evidence type="ECO:0000313" key="1">
    <source>
        <dbReference type="EMBL" id="AZK47562.1"/>
    </source>
</evidence>